<protein>
    <submittedName>
        <fullName evidence="3">Uncharacterized protein</fullName>
    </submittedName>
</protein>
<reference evidence="3 4" key="1">
    <citation type="journal article" date="2018" name="Evol. Lett.">
        <title>Horizontal gene cluster transfer increased hallucinogenic mushroom diversity.</title>
        <authorList>
            <person name="Reynolds H.T."/>
            <person name="Vijayakumar V."/>
            <person name="Gluck-Thaler E."/>
            <person name="Korotkin H.B."/>
            <person name="Matheny P.B."/>
            <person name="Slot J.C."/>
        </authorList>
    </citation>
    <scope>NUCLEOTIDE SEQUENCE [LARGE SCALE GENOMIC DNA]</scope>
    <source>
        <strain evidence="3 4">SRW20</strain>
    </source>
</reference>
<organism evidence="3 4">
    <name type="scientific">Gymnopilus dilepis</name>
    <dbReference type="NCBI Taxonomy" id="231916"/>
    <lineage>
        <taxon>Eukaryota</taxon>
        <taxon>Fungi</taxon>
        <taxon>Dikarya</taxon>
        <taxon>Basidiomycota</taxon>
        <taxon>Agaricomycotina</taxon>
        <taxon>Agaricomycetes</taxon>
        <taxon>Agaricomycetidae</taxon>
        <taxon>Agaricales</taxon>
        <taxon>Agaricineae</taxon>
        <taxon>Hymenogastraceae</taxon>
        <taxon>Gymnopilus</taxon>
    </lineage>
</organism>
<keyword evidence="2" id="KW-0812">Transmembrane</keyword>
<proteinExistence type="predicted"/>
<evidence type="ECO:0000256" key="2">
    <source>
        <dbReference type="SAM" id="Phobius"/>
    </source>
</evidence>
<comment type="caution">
    <text evidence="3">The sequence shown here is derived from an EMBL/GenBank/DDBJ whole genome shotgun (WGS) entry which is preliminary data.</text>
</comment>
<feature type="region of interest" description="Disordered" evidence="1">
    <location>
        <begin position="169"/>
        <end position="216"/>
    </location>
</feature>
<accession>A0A409VD09</accession>
<evidence type="ECO:0000313" key="3">
    <source>
        <dbReference type="EMBL" id="PPQ64379.1"/>
    </source>
</evidence>
<name>A0A409VD09_9AGAR</name>
<dbReference type="EMBL" id="NHYE01005667">
    <property type="protein sequence ID" value="PPQ64379.1"/>
    <property type="molecule type" value="Genomic_DNA"/>
</dbReference>
<dbReference type="AlphaFoldDB" id="A0A409VD09"/>
<sequence>MSPPSKPNTLLYNVSWSTRVFRSRTTTEALLSPEYEAGNLTSHDYNVSLDFLPGYHRYYPILGCVGATAVFFVRGPTARWTSRRALTAFTLGFTGYTLGNATMLKAHYDYVRSLENPAGFSKAMENVQARLGGLAPPDVAPGSHPVNQASNQAPLSKWEQIRKMNDHTAKNSSWDIIRQQHERSSPAVKSPGTYQESELFWDDAAKPDVDSAPTLS</sequence>
<feature type="transmembrane region" description="Helical" evidence="2">
    <location>
        <begin position="58"/>
        <end position="75"/>
    </location>
</feature>
<dbReference type="OrthoDB" id="3201807at2759"/>
<dbReference type="Proteomes" id="UP000284706">
    <property type="component" value="Unassembled WGS sequence"/>
</dbReference>
<dbReference type="InParanoid" id="A0A409VD09"/>
<gene>
    <name evidence="3" type="ORF">CVT26_002086</name>
</gene>
<keyword evidence="2" id="KW-0472">Membrane</keyword>
<keyword evidence="2" id="KW-1133">Transmembrane helix</keyword>
<evidence type="ECO:0000256" key="1">
    <source>
        <dbReference type="SAM" id="MobiDB-lite"/>
    </source>
</evidence>
<keyword evidence="4" id="KW-1185">Reference proteome</keyword>
<evidence type="ECO:0000313" key="4">
    <source>
        <dbReference type="Proteomes" id="UP000284706"/>
    </source>
</evidence>